<keyword evidence="2" id="KW-0812">Transmembrane</keyword>
<organism evidence="4 5">
    <name type="scientific">Cupriavidus gilardii J11</name>
    <dbReference type="NCBI Taxonomy" id="936133"/>
    <lineage>
        <taxon>Bacteria</taxon>
        <taxon>Pseudomonadati</taxon>
        <taxon>Pseudomonadota</taxon>
        <taxon>Betaproteobacteria</taxon>
        <taxon>Burkholderiales</taxon>
        <taxon>Burkholderiaceae</taxon>
        <taxon>Cupriavidus</taxon>
    </lineage>
</organism>
<feature type="domain" description="YhdP central" evidence="3">
    <location>
        <begin position="98"/>
        <end position="1435"/>
    </location>
</feature>
<evidence type="ECO:0000313" key="5">
    <source>
        <dbReference type="Proteomes" id="UP000318141"/>
    </source>
</evidence>
<dbReference type="PANTHER" id="PTHR38690:SF1">
    <property type="entry name" value="PROTEASE"/>
    <property type="match status" value="1"/>
</dbReference>
<comment type="caution">
    <text evidence="4">The sequence shown here is derived from an EMBL/GenBank/DDBJ whole genome shotgun (WGS) entry which is preliminary data.</text>
</comment>
<feature type="region of interest" description="Disordered" evidence="1">
    <location>
        <begin position="1436"/>
        <end position="1459"/>
    </location>
</feature>
<dbReference type="Pfam" id="PF13116">
    <property type="entry name" value="YhdP"/>
    <property type="match status" value="1"/>
</dbReference>
<name>A0A562BJV9_9BURK</name>
<dbReference type="InterPro" id="IPR011836">
    <property type="entry name" value="YhdP"/>
</dbReference>
<protein>
    <submittedName>
        <fullName evidence="4">Uncharacterized protein (TIGR02099 family)</fullName>
    </submittedName>
</protein>
<proteinExistence type="predicted"/>
<dbReference type="Proteomes" id="UP000318141">
    <property type="component" value="Unassembled WGS sequence"/>
</dbReference>
<accession>A0A562BJV9</accession>
<evidence type="ECO:0000259" key="3">
    <source>
        <dbReference type="Pfam" id="PF13116"/>
    </source>
</evidence>
<dbReference type="OrthoDB" id="8521382at2"/>
<keyword evidence="2" id="KW-1133">Transmembrane helix</keyword>
<feature type="compositionally biased region" description="Low complexity" evidence="1">
    <location>
        <begin position="60"/>
        <end position="79"/>
    </location>
</feature>
<sequence length="1459" mass="155892">MSSRAHPPAGSDAPPGGGAGAPTSVGASSTASATGAPPTQPAPLSFDHGAGSGATDAAHGRATTPAGGRGPGVRARMAALGPGAGHGMRRALRHPCWRRLARWLLMLAAAGAVLVVVMVLLVRFVLWPQAATARGWLEERGSALLSAHVTIEALTTGWQGWHPSFHASGVRVVDRQQRLLLAADTVDGTLSWRSLTHLQPRFARFDAAHADVLVHRDARGAISVAGMPVAADSTGNDDHRFFDWLLAQGHVDIRDGKVRWLDEQRGLPLLEVGDIQLSSSLSGARHTVRLEARSESLSPQPLVLTGSFRHTYLHQTGDWRNWRGQASWNISRLHLPALQRYTALVEQVTAGTLSTDGTVEFANGHIQRSQVRLRALDLNVRLQGAAEPLRLTSAQALLLHRFDDGDDQLTVDTLLWEPAGAQAQAAAGAWREGMRKVVVRWARHDDNTLRRFALKAPTLDLDAVRALATALPVDGDIVRELRVLQPSGRLDNLDLRWSHDAASLLQRQRRETRYHVQGTLRDVAVRERPAEPAVTADGHARIGVPGFSGLSGSFSFDQRGGNARFTGSNATLVFPGLFDDPRLAFDELAGQFSWRRIDGKLAVDTDGVRFANADAVGTVRGSWRQGGDGHAGIADLRGELTRAQVQRVPRYLPLEIPQTTRRYLTGALAAGEAQDVQFRVNGDLAHFPFQGDNARHGDFRVEVPLKDAAYRVDPHPVPAGNGTAARHDWPLFTGIEGDLLFERAAMSLTVRRATVQGIAGVTLRDVNGRVDRLDHHGRLTLDGAASGPVQSFLRYIAASPVREWTGQFTDDSRASGNGELRLKLDMPLADAHGAKVDGRFRLANNDIVLMPGMPVLGGASGTIAFSERGFQLDGVRARWLGGDARASGGTQPDGTIRVNASGTASARGLADALAGTGAAALGGRLSGATGWQATLGVRERQPVLSFSTELNGLGIDLPAPFAKPAAQATPVRLELRPVANRPDHQDLELQYGAIASARYLIRRDPAGAQIVHGGIGVGTGAPTPASGITAALALERLDVDAWRSALATPSPAGAAVRGATPAGSAAPPPVALLPERITTRTRTLRAFGRELEDVTLEATRSGTAARPTWHARIESQQIAGQLAWRPDDSHAAGAVTMRLSRLTIPDSDDASQMVDALASRIDELPSIDLTADAFHLRGHDFGRLSIKAHSEVADGEPVWTLQSLTLEQPGATFTGSGSWRVPRRMRADADAQRRTMLAFSVDIRNAGSVLDRLGMSHTLRDGKGKLEGRVRWIGSPLAIDYPSLGGRVSLQLENGQILRVEPGAAKLLGVLSLQSVMRLATLDFRGIAGQGLVFDDISATGTIENGVATTDDFRLKSPAVNATMKGSADIPRETQDLHVALVPRINATSASVAAAFVNPALGIGTLAAQLLFADEFSKAFTQHYRVTGSWADPQIAKVGDNGQDRVQVPDQRQPEQSLP</sequence>
<keyword evidence="2" id="KW-0472">Membrane</keyword>
<dbReference type="PANTHER" id="PTHR38690">
    <property type="entry name" value="PROTEASE-RELATED"/>
    <property type="match status" value="1"/>
</dbReference>
<dbReference type="EMBL" id="VLJN01000018">
    <property type="protein sequence ID" value="TWG85402.1"/>
    <property type="molecule type" value="Genomic_DNA"/>
</dbReference>
<gene>
    <name evidence="4" type="ORF">L602_002500000030</name>
</gene>
<feature type="compositionally biased region" description="Low complexity" evidence="1">
    <location>
        <begin position="21"/>
        <end position="37"/>
    </location>
</feature>
<evidence type="ECO:0000256" key="2">
    <source>
        <dbReference type="SAM" id="Phobius"/>
    </source>
</evidence>
<dbReference type="InterPro" id="IPR025263">
    <property type="entry name" value="YhdP_central"/>
</dbReference>
<keyword evidence="5" id="KW-1185">Reference proteome</keyword>
<evidence type="ECO:0000256" key="1">
    <source>
        <dbReference type="SAM" id="MobiDB-lite"/>
    </source>
</evidence>
<feature type="transmembrane region" description="Helical" evidence="2">
    <location>
        <begin position="103"/>
        <end position="127"/>
    </location>
</feature>
<dbReference type="NCBIfam" id="TIGR02099">
    <property type="entry name" value="YhdP family protein"/>
    <property type="match status" value="1"/>
</dbReference>
<feature type="region of interest" description="Disordered" evidence="1">
    <location>
        <begin position="1"/>
        <end position="86"/>
    </location>
</feature>
<reference evidence="4 5" key="1">
    <citation type="submission" date="2019-07" db="EMBL/GenBank/DDBJ databases">
        <title>Genome sequencing of lignin-degrading bacterial isolates.</title>
        <authorList>
            <person name="Gladden J."/>
        </authorList>
    </citation>
    <scope>NUCLEOTIDE SEQUENCE [LARGE SCALE GENOMIC DNA]</scope>
    <source>
        <strain evidence="4 5">J11</strain>
    </source>
</reference>
<evidence type="ECO:0000313" key="4">
    <source>
        <dbReference type="EMBL" id="TWG85402.1"/>
    </source>
</evidence>